<dbReference type="Pfam" id="PF02416">
    <property type="entry name" value="TatA_B_E"/>
    <property type="match status" value="1"/>
</dbReference>
<evidence type="ECO:0000256" key="7">
    <source>
        <dbReference type="ARBA" id="ARBA00023010"/>
    </source>
</evidence>
<keyword evidence="2 9" id="KW-0813">Transport</keyword>
<reference evidence="11 12" key="1">
    <citation type="submission" date="2017-07" db="EMBL/GenBank/DDBJ databases">
        <title>Niveispirillum cyanobacteriorum sp. nov., isolated from cyanobacterial aggregates in a eutrophic lake.</title>
        <authorList>
            <person name="Cai H."/>
        </authorList>
    </citation>
    <scope>NUCLEOTIDE SEQUENCE [LARGE SCALE GENOMIC DNA]</scope>
    <source>
        <strain evidence="12">TH1-14</strain>
    </source>
</reference>
<proteinExistence type="inferred from homology"/>
<evidence type="ECO:0000313" key="12">
    <source>
        <dbReference type="Proteomes" id="UP000216998"/>
    </source>
</evidence>
<evidence type="ECO:0000256" key="9">
    <source>
        <dbReference type="HAMAP-Rule" id="MF_00236"/>
    </source>
</evidence>
<sequence>MGGLGVWEILVILVILLVIFGAGKLPKVMGDLGSGIRNFKANLSDPNKAEPDAPPPAKTDDAPKA</sequence>
<comment type="function">
    <text evidence="9">Part of the twin-arginine translocation (Tat) system that transports large folded proteins containing a characteristic twin-arginine motif in their signal peptide across membranes. TatA could form the protein-conducting channel of the Tat system.</text>
</comment>
<comment type="caution">
    <text evidence="11">The sequence shown here is derived from an EMBL/GenBank/DDBJ whole genome shotgun (WGS) entry which is preliminary data.</text>
</comment>
<dbReference type="EMBL" id="NOXU01000011">
    <property type="protein sequence ID" value="OYQ37712.1"/>
    <property type="molecule type" value="Genomic_DNA"/>
</dbReference>
<dbReference type="GO" id="GO:0043953">
    <property type="term" value="P:protein transport by the Tat complex"/>
    <property type="evidence" value="ECO:0007669"/>
    <property type="project" value="UniProtKB-UniRule"/>
</dbReference>
<dbReference type="Gene3D" id="1.20.5.3310">
    <property type="match status" value="1"/>
</dbReference>
<evidence type="ECO:0000256" key="8">
    <source>
        <dbReference type="ARBA" id="ARBA00023136"/>
    </source>
</evidence>
<keyword evidence="6 9" id="KW-1133">Transmembrane helix</keyword>
<feature type="transmembrane region" description="Helical" evidence="9">
    <location>
        <begin position="6"/>
        <end position="23"/>
    </location>
</feature>
<evidence type="ECO:0000256" key="2">
    <source>
        <dbReference type="ARBA" id="ARBA00022448"/>
    </source>
</evidence>
<feature type="region of interest" description="Disordered" evidence="10">
    <location>
        <begin position="42"/>
        <end position="65"/>
    </location>
</feature>
<accession>A0A255Z8F5</accession>
<dbReference type="InterPro" id="IPR006312">
    <property type="entry name" value="TatA/E"/>
</dbReference>
<evidence type="ECO:0000256" key="4">
    <source>
        <dbReference type="ARBA" id="ARBA00022692"/>
    </source>
</evidence>
<keyword evidence="8 9" id="KW-0472">Membrane</keyword>
<evidence type="ECO:0000256" key="5">
    <source>
        <dbReference type="ARBA" id="ARBA00022927"/>
    </source>
</evidence>
<evidence type="ECO:0000256" key="3">
    <source>
        <dbReference type="ARBA" id="ARBA00022475"/>
    </source>
</evidence>
<dbReference type="NCBIfam" id="TIGR01411">
    <property type="entry name" value="tatAE"/>
    <property type="match status" value="1"/>
</dbReference>
<keyword evidence="5 9" id="KW-0653">Protein transport</keyword>
<keyword evidence="12" id="KW-1185">Reference proteome</keyword>
<evidence type="ECO:0000256" key="1">
    <source>
        <dbReference type="ARBA" id="ARBA00004162"/>
    </source>
</evidence>
<evidence type="ECO:0000313" key="11">
    <source>
        <dbReference type="EMBL" id="OYQ37712.1"/>
    </source>
</evidence>
<keyword evidence="7 9" id="KW-0811">Translocation</keyword>
<dbReference type="PANTHER" id="PTHR42982:SF1">
    <property type="entry name" value="SEC-INDEPENDENT PROTEIN TRANSLOCASE PROTEIN TATA"/>
    <property type="match status" value="1"/>
</dbReference>
<dbReference type="RefSeq" id="WP_094452706.1">
    <property type="nucleotide sequence ID" value="NZ_NOXU01000011.1"/>
</dbReference>
<dbReference type="HAMAP" id="MF_00236">
    <property type="entry name" value="TatA_E"/>
    <property type="match status" value="1"/>
</dbReference>
<comment type="subunit">
    <text evidence="9">The Tat system comprises two distinct complexes: a TatABC complex, containing multiple copies of TatA, TatB and TatC subunits, and a separate TatA complex, containing only TatA subunits. Substrates initially bind to the TatABC complex, which probably triggers association of the separate TatA complex to form the active translocon.</text>
</comment>
<dbReference type="PANTHER" id="PTHR42982">
    <property type="entry name" value="SEC-INDEPENDENT PROTEIN TRANSLOCASE PROTEIN TATA"/>
    <property type="match status" value="1"/>
</dbReference>
<comment type="subcellular location">
    <subcellularLocation>
        <location evidence="1 9">Cell membrane</location>
        <topology evidence="1 9">Single-pass membrane protein</topology>
    </subcellularLocation>
</comment>
<dbReference type="AlphaFoldDB" id="A0A255Z8F5"/>
<gene>
    <name evidence="9" type="primary">tatA</name>
    <name evidence="11" type="ORF">CHU95_00670</name>
</gene>
<dbReference type="Proteomes" id="UP000216998">
    <property type="component" value="Unassembled WGS sequence"/>
</dbReference>
<dbReference type="InterPro" id="IPR003369">
    <property type="entry name" value="TatA/B/E"/>
</dbReference>
<keyword evidence="3 9" id="KW-1003">Cell membrane</keyword>
<comment type="similarity">
    <text evidence="9">Belongs to the TatA/E family.</text>
</comment>
<dbReference type="GO" id="GO:0033281">
    <property type="term" value="C:TAT protein transport complex"/>
    <property type="evidence" value="ECO:0007669"/>
    <property type="project" value="UniProtKB-UniRule"/>
</dbReference>
<evidence type="ECO:0000256" key="10">
    <source>
        <dbReference type="SAM" id="MobiDB-lite"/>
    </source>
</evidence>
<keyword evidence="4 9" id="KW-0812">Transmembrane</keyword>
<organism evidence="11 12">
    <name type="scientific">Niveispirillum lacus</name>
    <dbReference type="NCBI Taxonomy" id="1981099"/>
    <lineage>
        <taxon>Bacteria</taxon>
        <taxon>Pseudomonadati</taxon>
        <taxon>Pseudomonadota</taxon>
        <taxon>Alphaproteobacteria</taxon>
        <taxon>Rhodospirillales</taxon>
        <taxon>Azospirillaceae</taxon>
        <taxon>Niveispirillum</taxon>
    </lineage>
</organism>
<dbReference type="GO" id="GO:0008320">
    <property type="term" value="F:protein transmembrane transporter activity"/>
    <property type="evidence" value="ECO:0007669"/>
    <property type="project" value="UniProtKB-UniRule"/>
</dbReference>
<name>A0A255Z8F5_9PROT</name>
<evidence type="ECO:0000256" key="6">
    <source>
        <dbReference type="ARBA" id="ARBA00022989"/>
    </source>
</evidence>
<protein>
    <recommendedName>
        <fullName evidence="9">Sec-independent protein translocase protein TatA</fullName>
    </recommendedName>
</protein>